<organism evidence="1 2">
    <name type="scientific">Reticulomyxa filosa</name>
    <dbReference type="NCBI Taxonomy" id="46433"/>
    <lineage>
        <taxon>Eukaryota</taxon>
        <taxon>Sar</taxon>
        <taxon>Rhizaria</taxon>
        <taxon>Retaria</taxon>
        <taxon>Foraminifera</taxon>
        <taxon>Monothalamids</taxon>
        <taxon>Reticulomyxidae</taxon>
        <taxon>Reticulomyxa</taxon>
    </lineage>
</organism>
<protein>
    <submittedName>
        <fullName evidence="1">Uncharacterized protein</fullName>
    </submittedName>
</protein>
<reference evidence="1 2" key="1">
    <citation type="journal article" date="2013" name="Curr. Biol.">
        <title>The Genome of the Foraminiferan Reticulomyxa filosa.</title>
        <authorList>
            <person name="Glockner G."/>
            <person name="Hulsmann N."/>
            <person name="Schleicher M."/>
            <person name="Noegel A.A."/>
            <person name="Eichinger L."/>
            <person name="Gallinger C."/>
            <person name="Pawlowski J."/>
            <person name="Sierra R."/>
            <person name="Euteneuer U."/>
            <person name="Pillet L."/>
            <person name="Moustafa A."/>
            <person name="Platzer M."/>
            <person name="Groth M."/>
            <person name="Szafranski K."/>
            <person name="Schliwa M."/>
        </authorList>
    </citation>
    <scope>NUCLEOTIDE SEQUENCE [LARGE SCALE GENOMIC DNA]</scope>
</reference>
<gene>
    <name evidence="1" type="ORF">RFI_03223</name>
</gene>
<name>X6P8C6_RETFI</name>
<evidence type="ECO:0000313" key="2">
    <source>
        <dbReference type="Proteomes" id="UP000023152"/>
    </source>
</evidence>
<dbReference type="AlphaFoldDB" id="X6P8C6"/>
<evidence type="ECO:0000313" key="1">
    <source>
        <dbReference type="EMBL" id="ETO33872.1"/>
    </source>
</evidence>
<dbReference type="EMBL" id="ASPP01003081">
    <property type="protein sequence ID" value="ETO33872.1"/>
    <property type="molecule type" value="Genomic_DNA"/>
</dbReference>
<proteinExistence type="predicted"/>
<comment type="caution">
    <text evidence="1">The sequence shown here is derived from an EMBL/GenBank/DDBJ whole genome shotgun (WGS) entry which is preliminary data.</text>
</comment>
<sequence length="103" mass="12116">MIERMKAKAKKCLQMKVIVNVKVEIMRSNKKCLKVKMKIRKNTILIMMINAILEKLKTLKKKKNSFEKKKYSSPLQNIDGISPFDIDSLEDFFETLTIHDIKK</sequence>
<dbReference type="Proteomes" id="UP000023152">
    <property type="component" value="Unassembled WGS sequence"/>
</dbReference>
<keyword evidence="2" id="KW-1185">Reference proteome</keyword>
<accession>X6P8C6</accession>